<dbReference type="SUPFAM" id="SSF53474">
    <property type="entry name" value="alpha/beta-Hydrolases"/>
    <property type="match status" value="1"/>
</dbReference>
<evidence type="ECO:0000313" key="2">
    <source>
        <dbReference type="EMBL" id="MVU80649.1"/>
    </source>
</evidence>
<dbReference type="NCBIfam" id="NF041556">
    <property type="entry name" value="tannase_B"/>
    <property type="match status" value="1"/>
</dbReference>
<name>A0A7K1V2H8_9NOCA</name>
<dbReference type="PROSITE" id="PS51257">
    <property type="entry name" value="PROKAR_LIPOPROTEIN"/>
    <property type="match status" value="1"/>
</dbReference>
<proteinExistence type="predicted"/>
<dbReference type="InterPro" id="IPR048124">
    <property type="entry name" value="Tannase_B"/>
</dbReference>
<comment type="caution">
    <text evidence="2">The sequence shown here is derived from an EMBL/GenBank/DDBJ whole genome shotgun (WGS) entry which is preliminary data.</text>
</comment>
<keyword evidence="3" id="KW-1185">Reference proteome</keyword>
<feature type="domain" description="BD-FAE-like" evidence="1">
    <location>
        <begin position="177"/>
        <end position="265"/>
    </location>
</feature>
<dbReference type="Gene3D" id="3.40.50.1820">
    <property type="entry name" value="alpha/beta hydrolase"/>
    <property type="match status" value="1"/>
</dbReference>
<sequence>MLKGIAAMGVLPFAAIACGTRSGQHNTSAENEPDALAFDPNRYTTAQKTVTTSAGSKSVTYRSYTGISYVSKPVDQQHQTLNVSVPVEIDGKAVDASGAPILLSNSIAGYMSSVAGSGMGGAMPSGAMPSGGMPGGGFADGANRASNPDLALAAGYVVVEPGTRGRDLVNSAGEYYGVAPAAIVDLKAVVRYVRHNAGRIPGNTDWIVSTGVSAGGAMSALLGASTDDPLYDPYLREIGAAQASDAVFASADYCPIADLEHADMAYEWNWGANALSTGGLVDQSVSGELKTAFASYQAGLKLMGENSFGPLTADNYGDYLTRTYLQSSATKYLAALSDSARADYLGQNPWITWSAAKATFAWNDYLAHVGARKKNVPAFDAFDLSAGENNEFGLGTTKARHFTPYSLRHATGNASAELDADLPDKLNLMNPMHFLDRQSPNRTKNWWIRVGTKDSDTSLTIVGNLAARLHNLGDNVNAAMYWDAGHGANEDAEDFITWIGTTTGYHR</sequence>
<protein>
    <recommendedName>
        <fullName evidence="1">BD-FAE-like domain-containing protein</fullName>
    </recommendedName>
</protein>
<gene>
    <name evidence="2" type="ORF">GPX89_25785</name>
</gene>
<dbReference type="InterPro" id="IPR029058">
    <property type="entry name" value="AB_hydrolase_fold"/>
</dbReference>
<dbReference type="InterPro" id="IPR049492">
    <property type="entry name" value="BD-FAE-like_dom"/>
</dbReference>
<dbReference type="EMBL" id="WRPP01000005">
    <property type="protein sequence ID" value="MVU80649.1"/>
    <property type="molecule type" value="Genomic_DNA"/>
</dbReference>
<dbReference type="AlphaFoldDB" id="A0A7K1V2H8"/>
<dbReference type="Pfam" id="PF20434">
    <property type="entry name" value="BD-FAE"/>
    <property type="match status" value="1"/>
</dbReference>
<accession>A0A7K1V2H8</accession>
<organism evidence="2 3">
    <name type="scientific">Nocardia terrae</name>
    <dbReference type="NCBI Taxonomy" id="2675851"/>
    <lineage>
        <taxon>Bacteria</taxon>
        <taxon>Bacillati</taxon>
        <taxon>Actinomycetota</taxon>
        <taxon>Actinomycetes</taxon>
        <taxon>Mycobacteriales</taxon>
        <taxon>Nocardiaceae</taxon>
        <taxon>Nocardia</taxon>
    </lineage>
</organism>
<evidence type="ECO:0000259" key="1">
    <source>
        <dbReference type="Pfam" id="PF20434"/>
    </source>
</evidence>
<evidence type="ECO:0000313" key="3">
    <source>
        <dbReference type="Proteomes" id="UP000466794"/>
    </source>
</evidence>
<dbReference type="Proteomes" id="UP000466794">
    <property type="component" value="Unassembled WGS sequence"/>
</dbReference>
<reference evidence="2 3" key="1">
    <citation type="submission" date="2019-12" db="EMBL/GenBank/DDBJ databases">
        <title>Nocardia sp. nov. ET3-3 isolated from soil.</title>
        <authorList>
            <person name="Kanchanasin P."/>
            <person name="Tanasupawat S."/>
            <person name="Yuki M."/>
            <person name="Kudo T."/>
        </authorList>
    </citation>
    <scope>NUCLEOTIDE SEQUENCE [LARGE SCALE GENOMIC DNA]</scope>
    <source>
        <strain evidence="2 3">ET3-3</strain>
    </source>
</reference>